<dbReference type="NCBIfam" id="NF006749">
    <property type="entry name" value="PRK09272.1-2"/>
    <property type="match status" value="1"/>
</dbReference>
<keyword evidence="1" id="KW-0472">Membrane</keyword>
<evidence type="ECO:0000313" key="2">
    <source>
        <dbReference type="EMBL" id="ASR50272.1"/>
    </source>
</evidence>
<organism evidence="2 3">
    <name type="scientific">Blastomonas fulva</name>
    <dbReference type="NCBI Taxonomy" id="1550728"/>
    <lineage>
        <taxon>Bacteria</taxon>
        <taxon>Pseudomonadati</taxon>
        <taxon>Pseudomonadota</taxon>
        <taxon>Alphaproteobacteria</taxon>
        <taxon>Sphingomonadales</taxon>
        <taxon>Sphingomonadaceae</taxon>
        <taxon>Blastomonas</taxon>
    </lineage>
</organism>
<evidence type="ECO:0008006" key="4">
    <source>
        <dbReference type="Google" id="ProtNLM"/>
    </source>
</evidence>
<dbReference type="RefSeq" id="WP_117351221.1">
    <property type="nucleotide sequence ID" value="NZ_CP020083.1"/>
</dbReference>
<feature type="transmembrane region" description="Helical" evidence="1">
    <location>
        <begin position="28"/>
        <end position="47"/>
    </location>
</feature>
<reference evidence="2 3" key="1">
    <citation type="submission" date="2017-03" db="EMBL/GenBank/DDBJ databases">
        <title>Complete genome sequence of Blastomonas fulva degrading microcsystin LR.</title>
        <authorList>
            <person name="Lee H.-g."/>
            <person name="Jin L."/>
            <person name="oh H.-M."/>
        </authorList>
    </citation>
    <scope>NUCLEOTIDE SEQUENCE [LARGE SCALE GENOMIC DNA]</scope>
    <source>
        <strain evidence="2 3">T2</strain>
    </source>
</reference>
<dbReference type="Proteomes" id="UP000258016">
    <property type="component" value="Chromosome"/>
</dbReference>
<keyword evidence="1" id="KW-0812">Transmembrane</keyword>
<keyword evidence="3" id="KW-1185">Reference proteome</keyword>
<evidence type="ECO:0000256" key="1">
    <source>
        <dbReference type="SAM" id="Phobius"/>
    </source>
</evidence>
<dbReference type="InterPro" id="IPR058117">
    <property type="entry name" value="BV97_02767-like"/>
</dbReference>
<feature type="transmembrane region" description="Helical" evidence="1">
    <location>
        <begin position="59"/>
        <end position="81"/>
    </location>
</feature>
<dbReference type="EMBL" id="CP020083">
    <property type="protein sequence ID" value="ASR50272.1"/>
    <property type="molecule type" value="Genomic_DNA"/>
</dbReference>
<feature type="transmembrane region" description="Helical" evidence="1">
    <location>
        <begin position="87"/>
        <end position="105"/>
    </location>
</feature>
<keyword evidence="1" id="KW-1133">Transmembrane helix</keyword>
<proteinExistence type="predicted"/>
<name>A0ABM6M2T8_9SPHN</name>
<accession>A0ABM6M2T8</accession>
<sequence length="115" mass="12598">MLYLAIKAGISGILVAIASEVARRYPGFGGMIASLPLVSILAMIWLYRDTSDPVAIAQHATATFWYVLPSLPMFLLVPFLIGRGMGFWPTLLAGSVVTVLLYVLMNRALMHFQIV</sequence>
<gene>
    <name evidence="2" type="ORF">B5J99_01275</name>
</gene>
<protein>
    <recommendedName>
        <fullName evidence="4">DUF3147 family protein</fullName>
    </recommendedName>
</protein>
<dbReference type="GeneID" id="303484202"/>
<evidence type="ECO:0000313" key="3">
    <source>
        <dbReference type="Proteomes" id="UP000258016"/>
    </source>
</evidence>